<sequence length="114" mass="13273">MVSYWDREENIYKYKLYGIIISKGTEEVQDKEDLCPLEDQEPPKEKDKGQSIHSSLRNKKKSTRTGKSNILKKIRKYQKKKETDKASRVTLVLWDVPENDGTLGDLLSLEKEEA</sequence>
<evidence type="ECO:0000313" key="3">
    <source>
        <dbReference type="Proteomes" id="UP001142489"/>
    </source>
</evidence>
<comment type="caution">
    <text evidence="2">The sequence shown here is derived from an EMBL/GenBank/DDBJ whole genome shotgun (WGS) entry which is preliminary data.</text>
</comment>
<dbReference type="AlphaFoldDB" id="A0A9Q0XQ30"/>
<evidence type="ECO:0000313" key="2">
    <source>
        <dbReference type="EMBL" id="KAJ7324286.1"/>
    </source>
</evidence>
<dbReference type="Proteomes" id="UP001142489">
    <property type="component" value="Unassembled WGS sequence"/>
</dbReference>
<accession>A0A9Q0XQ30</accession>
<proteinExistence type="predicted"/>
<organism evidence="2 3">
    <name type="scientific">Phrynocephalus forsythii</name>
    <dbReference type="NCBI Taxonomy" id="171643"/>
    <lineage>
        <taxon>Eukaryota</taxon>
        <taxon>Metazoa</taxon>
        <taxon>Chordata</taxon>
        <taxon>Craniata</taxon>
        <taxon>Vertebrata</taxon>
        <taxon>Euteleostomi</taxon>
        <taxon>Lepidosauria</taxon>
        <taxon>Squamata</taxon>
        <taxon>Bifurcata</taxon>
        <taxon>Unidentata</taxon>
        <taxon>Episquamata</taxon>
        <taxon>Toxicofera</taxon>
        <taxon>Iguania</taxon>
        <taxon>Acrodonta</taxon>
        <taxon>Agamidae</taxon>
        <taxon>Agaminae</taxon>
        <taxon>Phrynocephalus</taxon>
    </lineage>
</organism>
<keyword evidence="3" id="KW-1185">Reference proteome</keyword>
<feature type="compositionally biased region" description="Basic and acidic residues" evidence="1">
    <location>
        <begin position="41"/>
        <end position="50"/>
    </location>
</feature>
<dbReference type="EMBL" id="JAPFRF010000008">
    <property type="protein sequence ID" value="KAJ7324286.1"/>
    <property type="molecule type" value="Genomic_DNA"/>
</dbReference>
<feature type="compositionally biased region" description="Basic residues" evidence="1">
    <location>
        <begin position="56"/>
        <end position="70"/>
    </location>
</feature>
<feature type="region of interest" description="Disordered" evidence="1">
    <location>
        <begin position="30"/>
        <end position="70"/>
    </location>
</feature>
<gene>
    <name evidence="2" type="ORF">JRQ81_017306</name>
</gene>
<protein>
    <submittedName>
        <fullName evidence="2">Uncharacterized protein</fullName>
    </submittedName>
</protein>
<name>A0A9Q0XQ30_9SAUR</name>
<reference evidence="2" key="1">
    <citation type="journal article" date="2023" name="DNA Res.">
        <title>Chromosome-level genome assembly of Phrynocephalus forsythii using third-generation DNA sequencing and Hi-C analysis.</title>
        <authorList>
            <person name="Qi Y."/>
            <person name="Zhao W."/>
            <person name="Zhao Y."/>
            <person name="Niu C."/>
            <person name="Cao S."/>
            <person name="Zhang Y."/>
        </authorList>
    </citation>
    <scope>NUCLEOTIDE SEQUENCE</scope>
    <source>
        <tissue evidence="2">Muscle</tissue>
    </source>
</reference>
<evidence type="ECO:0000256" key="1">
    <source>
        <dbReference type="SAM" id="MobiDB-lite"/>
    </source>
</evidence>